<keyword evidence="3" id="KW-0949">S-adenosyl-L-methionine</keyword>
<keyword evidence="1" id="KW-0489">Methyltransferase</keyword>
<evidence type="ECO:0000259" key="5">
    <source>
        <dbReference type="PROSITE" id="PS50280"/>
    </source>
</evidence>
<dbReference type="InterPro" id="IPR046341">
    <property type="entry name" value="SET_dom_sf"/>
</dbReference>
<dbReference type="Proteomes" id="UP001610334">
    <property type="component" value="Unassembled WGS sequence"/>
</dbReference>
<protein>
    <recommendedName>
        <fullName evidence="5">SET domain-containing protein</fullName>
    </recommendedName>
</protein>
<organism evidence="6 7">
    <name type="scientific">Aspergillus granulosus</name>
    <dbReference type="NCBI Taxonomy" id="176169"/>
    <lineage>
        <taxon>Eukaryota</taxon>
        <taxon>Fungi</taxon>
        <taxon>Dikarya</taxon>
        <taxon>Ascomycota</taxon>
        <taxon>Pezizomycotina</taxon>
        <taxon>Eurotiomycetes</taxon>
        <taxon>Eurotiomycetidae</taxon>
        <taxon>Eurotiales</taxon>
        <taxon>Aspergillaceae</taxon>
        <taxon>Aspergillus</taxon>
        <taxon>Aspergillus subgen. Nidulantes</taxon>
    </lineage>
</organism>
<dbReference type="InterPro" id="IPR001214">
    <property type="entry name" value="SET_dom"/>
</dbReference>
<dbReference type="InterPro" id="IPR050600">
    <property type="entry name" value="SETD3_SETD6_MTase"/>
</dbReference>
<feature type="region of interest" description="Disordered" evidence="4">
    <location>
        <begin position="230"/>
        <end position="253"/>
    </location>
</feature>
<dbReference type="Gene3D" id="3.90.1420.10">
    <property type="entry name" value="Rubisco LSMT, substrate-binding domain"/>
    <property type="match status" value="1"/>
</dbReference>
<accession>A0ABR4HKD3</accession>
<keyword evidence="2" id="KW-0808">Transferase</keyword>
<gene>
    <name evidence="6" type="ORF">BJX63DRAFT_430530</name>
</gene>
<dbReference type="SUPFAM" id="SSF81822">
    <property type="entry name" value="RuBisCo LSMT C-terminal, substrate-binding domain"/>
    <property type="match status" value="1"/>
</dbReference>
<dbReference type="Pfam" id="PF00856">
    <property type="entry name" value="SET"/>
    <property type="match status" value="1"/>
</dbReference>
<dbReference type="InterPro" id="IPR015353">
    <property type="entry name" value="Rubisco_LSMT_subst-bd"/>
</dbReference>
<dbReference type="Gene3D" id="3.90.1410.10">
    <property type="entry name" value="set domain protein methyltransferase, domain 1"/>
    <property type="match status" value="1"/>
</dbReference>
<evidence type="ECO:0000313" key="6">
    <source>
        <dbReference type="EMBL" id="KAL2815935.1"/>
    </source>
</evidence>
<evidence type="ECO:0000256" key="4">
    <source>
        <dbReference type="SAM" id="MobiDB-lite"/>
    </source>
</evidence>
<reference evidence="6 7" key="1">
    <citation type="submission" date="2024-07" db="EMBL/GenBank/DDBJ databases">
        <title>Section-level genome sequencing and comparative genomics of Aspergillus sections Usti and Cavernicolus.</title>
        <authorList>
            <consortium name="Lawrence Berkeley National Laboratory"/>
            <person name="Nybo J.L."/>
            <person name="Vesth T.C."/>
            <person name="Theobald S."/>
            <person name="Frisvad J.C."/>
            <person name="Larsen T.O."/>
            <person name="Kjaerboelling I."/>
            <person name="Rothschild-Mancinelli K."/>
            <person name="Lyhne E.K."/>
            <person name="Kogle M.E."/>
            <person name="Barry K."/>
            <person name="Clum A."/>
            <person name="Na H."/>
            <person name="Ledsgaard L."/>
            <person name="Lin J."/>
            <person name="Lipzen A."/>
            <person name="Kuo A."/>
            <person name="Riley R."/>
            <person name="Mondo S."/>
            <person name="Labutti K."/>
            <person name="Haridas S."/>
            <person name="Pangalinan J."/>
            <person name="Salamov A.A."/>
            <person name="Simmons B.A."/>
            <person name="Magnuson J.K."/>
            <person name="Chen J."/>
            <person name="Drula E."/>
            <person name="Henrissat B."/>
            <person name="Wiebenga A."/>
            <person name="Lubbers R.J."/>
            <person name="Gomes A.C."/>
            <person name="Makela M.R."/>
            <person name="Stajich J."/>
            <person name="Grigoriev I.V."/>
            <person name="Mortensen U.H."/>
            <person name="De Vries R.P."/>
            <person name="Baker S.E."/>
            <person name="Andersen M.R."/>
        </authorList>
    </citation>
    <scope>NUCLEOTIDE SEQUENCE [LARGE SCALE GENOMIC DNA]</scope>
    <source>
        <strain evidence="6 7">CBS 588.65</strain>
    </source>
</reference>
<dbReference type="InterPro" id="IPR044430">
    <property type="entry name" value="SETD6_SET"/>
</dbReference>
<evidence type="ECO:0000256" key="3">
    <source>
        <dbReference type="ARBA" id="ARBA00022691"/>
    </source>
</evidence>
<feature type="compositionally biased region" description="Acidic residues" evidence="4">
    <location>
        <begin position="231"/>
        <end position="249"/>
    </location>
</feature>
<name>A0ABR4HKD3_9EURO</name>
<dbReference type="InterPro" id="IPR036464">
    <property type="entry name" value="Rubisco_LSMT_subst-bd_sf"/>
</dbReference>
<proteinExistence type="predicted"/>
<comment type="caution">
    <text evidence="6">The sequence shown here is derived from an EMBL/GenBank/DDBJ whole genome shotgun (WGS) entry which is preliminary data.</text>
</comment>
<dbReference type="SUPFAM" id="SSF82199">
    <property type="entry name" value="SET domain"/>
    <property type="match status" value="1"/>
</dbReference>
<feature type="domain" description="SET" evidence="5">
    <location>
        <begin position="56"/>
        <end position="299"/>
    </location>
</feature>
<dbReference type="PANTHER" id="PTHR13271:SF34">
    <property type="entry name" value="N-LYSINE METHYLTRANSFERASE SETD6"/>
    <property type="match status" value="1"/>
</dbReference>
<dbReference type="PANTHER" id="PTHR13271">
    <property type="entry name" value="UNCHARACTERIZED PUTATIVE METHYLTRANSFERASE"/>
    <property type="match status" value="1"/>
</dbReference>
<evidence type="ECO:0000256" key="2">
    <source>
        <dbReference type="ARBA" id="ARBA00022679"/>
    </source>
</evidence>
<dbReference type="Pfam" id="PF09273">
    <property type="entry name" value="Rubis-subs-bind"/>
    <property type="match status" value="1"/>
</dbReference>
<dbReference type="PROSITE" id="PS50280">
    <property type="entry name" value="SET"/>
    <property type="match status" value="1"/>
</dbReference>
<evidence type="ECO:0000256" key="1">
    <source>
        <dbReference type="ARBA" id="ARBA00022603"/>
    </source>
</evidence>
<evidence type="ECO:0000313" key="7">
    <source>
        <dbReference type="Proteomes" id="UP001610334"/>
    </source>
</evidence>
<dbReference type="CDD" id="cd19178">
    <property type="entry name" value="SET_SETD6"/>
    <property type="match status" value="1"/>
</dbReference>
<sequence>MSRRAFFYQQRYRLARLGWTPAMSSSAHFPDSDNFQRQSDEFASWLSSRPGVKVNSKIRIADLRAIAAGRGVVAQADLVEGEELFTIPRDLVLSTHNSKLRDLLSQDLEELGPWLALMLVMVYEFLQGDASTWAPYFRVLPRNFDTLMFWSEEELAELQGSAVVSKIGKQAAEELILESIAPIVRSNPALFPPIEGLSSYDGEAGTQVLLHLAHMMGSLIMAYAFDVEKPENEDEPDGEDGYMTDEEEGQSSKGMVPLADMLNADADRNNARLFQEEESLVMKAIKPILAGEEIFNDYGEIPRADLLRRYGYITDNYAPYDVVELSLDQLCSAAGLSDSKIENQPRLQLLESLDLLDDGYAIARPSPEGSLSDILPEELVLLLKTLTLSPEQFSERQRKEKPPKLSFEAAEARLLYHAIQLSQDQYSTSILQDQELYAQLNHAETASGALEGSARRRKMAIQVRLGEKEILEDLSSRLSAVLVNSGSTKRAANGSDDDSRRAKAQRT</sequence>
<feature type="region of interest" description="Disordered" evidence="4">
    <location>
        <begin position="485"/>
        <end position="507"/>
    </location>
</feature>
<keyword evidence="7" id="KW-1185">Reference proteome</keyword>
<dbReference type="EMBL" id="JBFXLT010000025">
    <property type="protein sequence ID" value="KAL2815935.1"/>
    <property type="molecule type" value="Genomic_DNA"/>
</dbReference>